<evidence type="ECO:0000313" key="3">
    <source>
        <dbReference type="EMBL" id="KAK9804923.1"/>
    </source>
</evidence>
<evidence type="ECO:0000259" key="2">
    <source>
        <dbReference type="PROSITE" id="PS51746"/>
    </source>
</evidence>
<dbReference type="AlphaFoldDB" id="A0AAW1PA34"/>
<evidence type="ECO:0000313" key="4">
    <source>
        <dbReference type="Proteomes" id="UP001489004"/>
    </source>
</evidence>
<evidence type="ECO:0000256" key="1">
    <source>
        <dbReference type="SAM" id="MobiDB-lite"/>
    </source>
</evidence>
<sequence>MSTFGALANSLPLYTSAAPQIKYALVKGVLKGEDVTLVQPVIPWPKEASSAPEPTAIPSERPDTDGRLSGEHSSSQGAFGAFCVFDGHNGPQAAQSCKRDFLRLLLGQLPPGPMPQDPELPEFAGWRESIQKALAVTFHQMQHSFASSGVLAGTTATCVLQTGCLVTVANVGDSLGLLDTGYDVLAITADHRVCDSAEEQDRVTQLGGTITNVDRSGHGPSADPVNGLGPLRIWPGGVANARAIGDFDVPGYLLPCPHIHQLVVPRQGGRMVIASDGVWDAFDMKRVAKLTRSHPTAVAAGKILTTVVRAQGGLRDDTSLIVVDILPPGVDSFPEAIGRKKPSSGGTSSGQKELAAARTAVQSSSWCCMSRPAVIEADASVYNASVHSDPSVHPDISLRSRPLARMLADVDVAAVLGLMPGVRRPFSGLWRDAVLLAALVETQKDALEVFNNSFGQRRQGLKPAHSTHSVASLPYVDDSAHGANEMGKLDLCSMALQQAGASAI</sequence>
<dbReference type="CDD" id="cd00143">
    <property type="entry name" value="PP2Cc"/>
    <property type="match status" value="1"/>
</dbReference>
<accession>A0AAW1PA34</accession>
<feature type="region of interest" description="Disordered" evidence="1">
    <location>
        <begin position="45"/>
        <end position="73"/>
    </location>
</feature>
<feature type="domain" description="PPM-type phosphatase" evidence="2">
    <location>
        <begin position="54"/>
        <end position="325"/>
    </location>
</feature>
<feature type="compositionally biased region" description="Basic and acidic residues" evidence="1">
    <location>
        <begin position="60"/>
        <end position="70"/>
    </location>
</feature>
<dbReference type="InterPro" id="IPR036457">
    <property type="entry name" value="PPM-type-like_dom_sf"/>
</dbReference>
<dbReference type="EMBL" id="JALJOR010000017">
    <property type="protein sequence ID" value="KAK9804923.1"/>
    <property type="molecule type" value="Genomic_DNA"/>
</dbReference>
<dbReference type="PROSITE" id="PS51746">
    <property type="entry name" value="PPM_2"/>
    <property type="match status" value="1"/>
</dbReference>
<dbReference type="GO" id="GO:0004722">
    <property type="term" value="F:protein serine/threonine phosphatase activity"/>
    <property type="evidence" value="ECO:0007669"/>
    <property type="project" value="InterPro"/>
</dbReference>
<dbReference type="PANTHER" id="PTHR47992">
    <property type="entry name" value="PROTEIN PHOSPHATASE"/>
    <property type="match status" value="1"/>
</dbReference>
<dbReference type="Pfam" id="PF00481">
    <property type="entry name" value="PP2C"/>
    <property type="match status" value="1"/>
</dbReference>
<dbReference type="InterPro" id="IPR015655">
    <property type="entry name" value="PP2C"/>
</dbReference>
<dbReference type="Proteomes" id="UP001489004">
    <property type="component" value="Unassembled WGS sequence"/>
</dbReference>
<dbReference type="SMART" id="SM00332">
    <property type="entry name" value="PP2Cc"/>
    <property type="match status" value="1"/>
</dbReference>
<dbReference type="Gene3D" id="3.60.40.10">
    <property type="entry name" value="PPM-type phosphatase domain"/>
    <property type="match status" value="1"/>
</dbReference>
<comment type="caution">
    <text evidence="3">The sequence shown here is derived from an EMBL/GenBank/DDBJ whole genome shotgun (WGS) entry which is preliminary data.</text>
</comment>
<keyword evidence="4" id="KW-1185">Reference proteome</keyword>
<reference evidence="3 4" key="1">
    <citation type="journal article" date="2024" name="Nat. Commun.">
        <title>Phylogenomics reveals the evolutionary origins of lichenization in chlorophyte algae.</title>
        <authorList>
            <person name="Puginier C."/>
            <person name="Libourel C."/>
            <person name="Otte J."/>
            <person name="Skaloud P."/>
            <person name="Haon M."/>
            <person name="Grisel S."/>
            <person name="Petersen M."/>
            <person name="Berrin J.G."/>
            <person name="Delaux P.M."/>
            <person name="Dal Grande F."/>
            <person name="Keller J."/>
        </authorList>
    </citation>
    <scope>NUCLEOTIDE SEQUENCE [LARGE SCALE GENOMIC DNA]</scope>
    <source>
        <strain evidence="3 4">SAG 2043</strain>
    </source>
</reference>
<name>A0AAW1PA34_9CHLO</name>
<dbReference type="SUPFAM" id="SSF81606">
    <property type="entry name" value="PP2C-like"/>
    <property type="match status" value="1"/>
</dbReference>
<protein>
    <recommendedName>
        <fullName evidence="2">PPM-type phosphatase domain-containing protein</fullName>
    </recommendedName>
</protein>
<organism evidence="3 4">
    <name type="scientific">[Myrmecia] bisecta</name>
    <dbReference type="NCBI Taxonomy" id="41462"/>
    <lineage>
        <taxon>Eukaryota</taxon>
        <taxon>Viridiplantae</taxon>
        <taxon>Chlorophyta</taxon>
        <taxon>core chlorophytes</taxon>
        <taxon>Trebouxiophyceae</taxon>
        <taxon>Trebouxiales</taxon>
        <taxon>Trebouxiaceae</taxon>
        <taxon>Myrmecia</taxon>
    </lineage>
</organism>
<feature type="region of interest" description="Disordered" evidence="1">
    <location>
        <begin position="334"/>
        <end position="353"/>
    </location>
</feature>
<dbReference type="InterPro" id="IPR001932">
    <property type="entry name" value="PPM-type_phosphatase-like_dom"/>
</dbReference>
<gene>
    <name evidence="3" type="ORF">WJX72_012226</name>
</gene>
<proteinExistence type="predicted"/>